<evidence type="ECO:0000256" key="1">
    <source>
        <dbReference type="SAM" id="Phobius"/>
    </source>
</evidence>
<keyword evidence="4" id="KW-1185">Reference proteome</keyword>
<dbReference type="Gene3D" id="3.30.565.10">
    <property type="entry name" value="Histidine kinase-like ATPase, C-terminal domain"/>
    <property type="match status" value="1"/>
</dbReference>
<dbReference type="InterPro" id="IPR036890">
    <property type="entry name" value="HATPase_C_sf"/>
</dbReference>
<proteinExistence type="predicted"/>
<keyword evidence="1" id="KW-0472">Membrane</keyword>
<dbReference type="PANTHER" id="PTHR34220:SF7">
    <property type="entry name" value="SENSOR HISTIDINE KINASE YPDA"/>
    <property type="match status" value="1"/>
</dbReference>
<sequence>MFYWLSLETSGTKAGMVPNGTVAGWLATGHTLLLAGAYYWITRVLYPTLLQQRWLSASGQTLGLYLLTGLGTYWLYQGVGGGFLVAHTSLYQSNTPFKQAAAVAAALGHDILLPNWWLYSLLVTAVSLKIVRDAYQTKTQALQLEMNLLRSQINPHFLFNTLNNIYSLVEAKDVYAAEILLKFGDIMRYTLYESNTNFIALQQEITMLKDYIELEQIRHDVTAPATIQFDEPGENYESVIPPLLLITLVENAFKHGIQATIGSSWVTMRLEMDEHQLHFQVSNNKPPVPSVRATRHKINVHRVGLDNIRRRLQLLYPNDHVLTIADQVDCFTVQLIIPKHGPSSFLPGH</sequence>
<dbReference type="EMBL" id="JACXAA010000008">
    <property type="protein sequence ID" value="MBD2755264.1"/>
    <property type="molecule type" value="Genomic_DNA"/>
</dbReference>
<evidence type="ECO:0000259" key="2">
    <source>
        <dbReference type="Pfam" id="PF06580"/>
    </source>
</evidence>
<dbReference type="GO" id="GO:0016020">
    <property type="term" value="C:membrane"/>
    <property type="evidence" value="ECO:0007669"/>
    <property type="project" value="InterPro"/>
</dbReference>
<accession>A0A927B4J4</accession>
<evidence type="ECO:0000313" key="3">
    <source>
        <dbReference type="EMBL" id="MBD2755264.1"/>
    </source>
</evidence>
<dbReference type="InterPro" id="IPR010559">
    <property type="entry name" value="Sig_transdc_His_kin_internal"/>
</dbReference>
<dbReference type="PANTHER" id="PTHR34220">
    <property type="entry name" value="SENSOR HISTIDINE KINASE YPDA"/>
    <property type="match status" value="1"/>
</dbReference>
<reference evidence="3" key="1">
    <citation type="submission" date="2020-09" db="EMBL/GenBank/DDBJ databases">
        <authorList>
            <person name="Kim M.K."/>
        </authorList>
    </citation>
    <scope>NUCLEOTIDE SEQUENCE</scope>
    <source>
        <strain evidence="3">BT704</strain>
    </source>
</reference>
<organism evidence="3 4">
    <name type="scientific">Spirosoma validum</name>
    <dbReference type="NCBI Taxonomy" id="2771355"/>
    <lineage>
        <taxon>Bacteria</taxon>
        <taxon>Pseudomonadati</taxon>
        <taxon>Bacteroidota</taxon>
        <taxon>Cytophagia</taxon>
        <taxon>Cytophagales</taxon>
        <taxon>Cytophagaceae</taxon>
        <taxon>Spirosoma</taxon>
    </lineage>
</organism>
<dbReference type="RefSeq" id="WP_191040894.1">
    <property type="nucleotide sequence ID" value="NZ_JACXAA010000008.1"/>
</dbReference>
<feature type="transmembrane region" description="Helical" evidence="1">
    <location>
        <begin position="62"/>
        <end position="86"/>
    </location>
</feature>
<gene>
    <name evidence="3" type="ORF">IC230_20350</name>
</gene>
<evidence type="ECO:0000313" key="4">
    <source>
        <dbReference type="Proteomes" id="UP000653797"/>
    </source>
</evidence>
<protein>
    <submittedName>
        <fullName evidence="3">Histidine kinase</fullName>
    </submittedName>
</protein>
<dbReference type="GO" id="GO:0000155">
    <property type="term" value="F:phosphorelay sensor kinase activity"/>
    <property type="evidence" value="ECO:0007669"/>
    <property type="project" value="InterPro"/>
</dbReference>
<dbReference type="AlphaFoldDB" id="A0A927B4J4"/>
<keyword evidence="3" id="KW-0418">Kinase</keyword>
<keyword evidence="1" id="KW-1133">Transmembrane helix</keyword>
<feature type="transmembrane region" description="Helical" evidence="1">
    <location>
        <begin position="20"/>
        <end position="41"/>
    </location>
</feature>
<dbReference type="Proteomes" id="UP000653797">
    <property type="component" value="Unassembled WGS sequence"/>
</dbReference>
<dbReference type="InterPro" id="IPR050640">
    <property type="entry name" value="Bact_2-comp_sensor_kinase"/>
</dbReference>
<dbReference type="SUPFAM" id="SSF55874">
    <property type="entry name" value="ATPase domain of HSP90 chaperone/DNA topoisomerase II/histidine kinase"/>
    <property type="match status" value="1"/>
</dbReference>
<feature type="domain" description="Signal transduction histidine kinase internal region" evidence="2">
    <location>
        <begin position="145"/>
        <end position="219"/>
    </location>
</feature>
<keyword evidence="3" id="KW-0808">Transferase</keyword>
<keyword evidence="1" id="KW-0812">Transmembrane</keyword>
<dbReference type="Pfam" id="PF06580">
    <property type="entry name" value="His_kinase"/>
    <property type="match status" value="1"/>
</dbReference>
<name>A0A927B4J4_9BACT</name>
<comment type="caution">
    <text evidence="3">The sequence shown here is derived from an EMBL/GenBank/DDBJ whole genome shotgun (WGS) entry which is preliminary data.</text>
</comment>